<dbReference type="PANTHER" id="PTHR36206:SF12">
    <property type="entry name" value="ASPERCRYPTIN BIOSYNTHESIS CLUSTER-SPECIFIC TRANSCRIPTION REGULATOR ATNN-RELATED"/>
    <property type="match status" value="1"/>
</dbReference>
<dbReference type="Proteomes" id="UP000664534">
    <property type="component" value="Unassembled WGS sequence"/>
</dbReference>
<protein>
    <submittedName>
        <fullName evidence="7">Uncharacterized protein</fullName>
    </submittedName>
</protein>
<keyword evidence="3" id="KW-0805">Transcription regulation</keyword>
<evidence type="ECO:0000313" key="7">
    <source>
        <dbReference type="EMBL" id="CAF9930633.1"/>
    </source>
</evidence>
<keyword evidence="8" id="KW-1185">Reference proteome</keyword>
<evidence type="ECO:0000256" key="2">
    <source>
        <dbReference type="ARBA" id="ARBA00022833"/>
    </source>
</evidence>
<gene>
    <name evidence="7" type="ORF">IMSHALPRED_008238</name>
</gene>
<dbReference type="GO" id="GO:0003677">
    <property type="term" value="F:DNA binding"/>
    <property type="evidence" value="ECO:0007669"/>
    <property type="project" value="UniProtKB-KW"/>
</dbReference>
<dbReference type="EMBL" id="CAJPDT010000058">
    <property type="protein sequence ID" value="CAF9930633.1"/>
    <property type="molecule type" value="Genomic_DNA"/>
</dbReference>
<evidence type="ECO:0000256" key="4">
    <source>
        <dbReference type="ARBA" id="ARBA00023125"/>
    </source>
</evidence>
<dbReference type="InterPro" id="IPR052360">
    <property type="entry name" value="Transcr_Regulatory_Proteins"/>
</dbReference>
<keyword evidence="1" id="KW-0479">Metal-binding</keyword>
<evidence type="ECO:0000256" key="5">
    <source>
        <dbReference type="ARBA" id="ARBA00023163"/>
    </source>
</evidence>
<evidence type="ECO:0000313" key="8">
    <source>
        <dbReference type="Proteomes" id="UP000664534"/>
    </source>
</evidence>
<accession>A0A8H3FTL0</accession>
<keyword evidence="5" id="KW-0804">Transcription</keyword>
<name>A0A8H3FTL0_9LECA</name>
<reference evidence="7" key="1">
    <citation type="submission" date="2021-03" db="EMBL/GenBank/DDBJ databases">
        <authorList>
            <person name="Tagirdzhanova G."/>
        </authorList>
    </citation>
    <scope>NUCLEOTIDE SEQUENCE</scope>
</reference>
<evidence type="ECO:0000256" key="1">
    <source>
        <dbReference type="ARBA" id="ARBA00022723"/>
    </source>
</evidence>
<keyword evidence="2" id="KW-0862">Zinc</keyword>
<comment type="caution">
    <text evidence="7">The sequence shown here is derived from an EMBL/GenBank/DDBJ whole genome shotgun (WGS) entry which is preliminary data.</text>
</comment>
<keyword evidence="4" id="KW-0238">DNA-binding</keyword>
<dbReference type="GO" id="GO:0046872">
    <property type="term" value="F:metal ion binding"/>
    <property type="evidence" value="ECO:0007669"/>
    <property type="project" value="UniProtKB-KW"/>
</dbReference>
<evidence type="ECO:0000256" key="6">
    <source>
        <dbReference type="ARBA" id="ARBA00023242"/>
    </source>
</evidence>
<dbReference type="OrthoDB" id="2593732at2759"/>
<dbReference type="PANTHER" id="PTHR36206">
    <property type="entry name" value="ASPERCRYPTIN BIOSYNTHESIS CLUSTER-SPECIFIC TRANSCRIPTION REGULATOR ATNN-RELATED"/>
    <property type="match status" value="1"/>
</dbReference>
<organism evidence="7 8">
    <name type="scientific">Imshaugia aleurites</name>
    <dbReference type="NCBI Taxonomy" id="172621"/>
    <lineage>
        <taxon>Eukaryota</taxon>
        <taxon>Fungi</taxon>
        <taxon>Dikarya</taxon>
        <taxon>Ascomycota</taxon>
        <taxon>Pezizomycotina</taxon>
        <taxon>Lecanoromycetes</taxon>
        <taxon>OSLEUM clade</taxon>
        <taxon>Lecanoromycetidae</taxon>
        <taxon>Lecanorales</taxon>
        <taxon>Lecanorineae</taxon>
        <taxon>Parmeliaceae</taxon>
        <taxon>Imshaugia</taxon>
    </lineage>
</organism>
<keyword evidence="6" id="KW-0539">Nucleus</keyword>
<evidence type="ECO:0000256" key="3">
    <source>
        <dbReference type="ARBA" id="ARBA00023015"/>
    </source>
</evidence>
<proteinExistence type="predicted"/>
<dbReference type="AlphaFoldDB" id="A0A8H3FTL0"/>
<sequence>MVIVSNLISNAHGCDEERRCFDFFLHRTVSQLPGFWDSEFWSCLILRATHHQPAIRHAVLALGSLHERFEAGDRSILSPIWDKGEGGFALKQYNQAIQHLIKPVSEGQQAVDTLRAHHGSAVSHIHSGAKILSEVEINGNGDQAHSLLTMSRHPLVDFQELEILFNRLDIQAAQMIGTQSMRLKKRPRDLRKGFGPDIPAAFTSLEQARNSLDYHWNNCIYFLNEFEKHAWHVKGTGQGPLDTLGPTEAVRQAYSDAFEQWHVAFQAFLRDHGNLMDSRGLQAARTLQISHSIAMVFLNASTVNAFNDETVWDKFTEHYENVVGLAALVIKSSNRDKLTKKCGPEFTVDMNLVGPLYAVAHKCRHPVIRRKAVSLLYAAPRQEGIWDSNLTARAAERLIGIEEDGLGTVTCCEDVPDWARISDVEVKFDVQGRLGTLKYSRQRSPLEKSRDTVVESVRW</sequence>